<evidence type="ECO:0000256" key="1">
    <source>
        <dbReference type="PIRSR" id="PIRSR016184-1"/>
    </source>
</evidence>
<name>A0A2T8F8I0_9ACTN</name>
<dbReference type="AlphaFoldDB" id="A0A2T8F8I0"/>
<evidence type="ECO:0000313" key="3">
    <source>
        <dbReference type="Proteomes" id="UP000246018"/>
    </source>
</evidence>
<sequence>MLRPFRQVDVFSEDPLCGNPVAVVHEEQGGISDEQMAAFARWTNLSETTFLLPPTTDQADYRLRIFTPDEELPFAGHPTIGSAHAWLEAGGAPRSPGTVVQECGVGLVTVRLGERLAFAAPPLIRSGPVDSSDLTRIARVLRVREEEILDSAWIDNGPGWIGVVLRDADAVLALQPDWAAFGDLKVGVVGPREGGDTACEVRAFCPGLGITEDPVTGSLNAGLGQWLAGSLLPTSYVAAQGTALGRAGRVHVERDGDTVWVGGDATTTIAGTVDLRE</sequence>
<dbReference type="PANTHER" id="PTHR13774">
    <property type="entry name" value="PHENAZINE BIOSYNTHESIS PROTEIN"/>
    <property type="match status" value="1"/>
</dbReference>
<dbReference type="Pfam" id="PF02567">
    <property type="entry name" value="PhzC-PhzF"/>
    <property type="match status" value="1"/>
</dbReference>
<dbReference type="GO" id="GO:0016853">
    <property type="term" value="F:isomerase activity"/>
    <property type="evidence" value="ECO:0007669"/>
    <property type="project" value="TreeGrafter"/>
</dbReference>
<dbReference type="PANTHER" id="PTHR13774:SF32">
    <property type="entry name" value="ANTISENSE-ENHANCING SEQUENCE 1"/>
    <property type="match status" value="1"/>
</dbReference>
<gene>
    <name evidence="2" type="ORF">DDE18_15210</name>
</gene>
<comment type="caution">
    <text evidence="2">The sequence shown here is derived from an EMBL/GenBank/DDBJ whole genome shotgun (WGS) entry which is preliminary data.</text>
</comment>
<protein>
    <submittedName>
        <fullName evidence="2">Phenazine biosynthesis protein PhzF</fullName>
    </submittedName>
</protein>
<dbReference type="OrthoDB" id="9788221at2"/>
<dbReference type="Proteomes" id="UP000246018">
    <property type="component" value="Unassembled WGS sequence"/>
</dbReference>
<evidence type="ECO:0000313" key="2">
    <source>
        <dbReference type="EMBL" id="PVG82032.1"/>
    </source>
</evidence>
<dbReference type="SUPFAM" id="SSF54506">
    <property type="entry name" value="Diaminopimelate epimerase-like"/>
    <property type="match status" value="1"/>
</dbReference>
<feature type="active site" evidence="1">
    <location>
        <position position="47"/>
    </location>
</feature>
<keyword evidence="3" id="KW-1185">Reference proteome</keyword>
<reference evidence="2 3" key="1">
    <citation type="submission" date="2018-04" db="EMBL/GenBank/DDBJ databases">
        <title>Genome of Nocardioides gansuensis WSJ-1.</title>
        <authorList>
            <person name="Wu S."/>
            <person name="Wang G."/>
        </authorList>
    </citation>
    <scope>NUCLEOTIDE SEQUENCE [LARGE SCALE GENOMIC DNA]</scope>
    <source>
        <strain evidence="2 3">WSJ-1</strain>
    </source>
</reference>
<dbReference type="NCBIfam" id="TIGR00654">
    <property type="entry name" value="PhzF_family"/>
    <property type="match status" value="1"/>
</dbReference>
<dbReference type="GO" id="GO:0005737">
    <property type="term" value="C:cytoplasm"/>
    <property type="evidence" value="ECO:0007669"/>
    <property type="project" value="TreeGrafter"/>
</dbReference>
<proteinExistence type="predicted"/>
<dbReference type="EMBL" id="QDGZ01000006">
    <property type="protein sequence ID" value="PVG82032.1"/>
    <property type="molecule type" value="Genomic_DNA"/>
</dbReference>
<accession>A0A2T8F8I0</accession>
<dbReference type="Gene3D" id="3.10.310.10">
    <property type="entry name" value="Diaminopimelate Epimerase, Chain A, domain 1"/>
    <property type="match status" value="2"/>
</dbReference>
<dbReference type="InterPro" id="IPR003719">
    <property type="entry name" value="Phenazine_PhzF-like"/>
</dbReference>
<organism evidence="2 3">
    <name type="scientific">Nocardioides gansuensis</name>
    <dbReference type="NCBI Taxonomy" id="2138300"/>
    <lineage>
        <taxon>Bacteria</taxon>
        <taxon>Bacillati</taxon>
        <taxon>Actinomycetota</taxon>
        <taxon>Actinomycetes</taxon>
        <taxon>Propionibacteriales</taxon>
        <taxon>Nocardioidaceae</taxon>
        <taxon>Nocardioides</taxon>
    </lineage>
</organism>
<dbReference type="PIRSF" id="PIRSF016184">
    <property type="entry name" value="PhzC_PhzF"/>
    <property type="match status" value="1"/>
</dbReference>
<dbReference type="RefSeq" id="WP_116573099.1">
    <property type="nucleotide sequence ID" value="NZ_QDGZ01000006.1"/>
</dbReference>